<gene>
    <name evidence="2" type="ORF">NECAME_13534</name>
</gene>
<accession>W2SXT3</accession>
<dbReference type="AlphaFoldDB" id="W2SXT3"/>
<dbReference type="KEGG" id="nai:NECAME_13534"/>
<sequence>METFSEKENWVSQVLDKHEEVAKLENLERVLLRGQKTRVNSTPPSHPPTPVSLPEEALE</sequence>
<protein>
    <submittedName>
        <fullName evidence="2">Uncharacterized protein</fullName>
    </submittedName>
</protein>
<evidence type="ECO:0000256" key="1">
    <source>
        <dbReference type="SAM" id="MobiDB-lite"/>
    </source>
</evidence>
<evidence type="ECO:0000313" key="2">
    <source>
        <dbReference type="EMBL" id="ETN73417.1"/>
    </source>
</evidence>
<feature type="region of interest" description="Disordered" evidence="1">
    <location>
        <begin position="34"/>
        <end position="59"/>
    </location>
</feature>
<reference evidence="3" key="1">
    <citation type="journal article" date="2014" name="Nat. Genet.">
        <title>Genome of the human hookworm Necator americanus.</title>
        <authorList>
            <person name="Tang Y.T."/>
            <person name="Gao X."/>
            <person name="Rosa B.A."/>
            <person name="Abubucker S."/>
            <person name="Hallsworth-Pepin K."/>
            <person name="Martin J."/>
            <person name="Tyagi R."/>
            <person name="Heizer E."/>
            <person name="Zhang X."/>
            <person name="Bhonagiri-Palsikar V."/>
            <person name="Minx P."/>
            <person name="Warren W.C."/>
            <person name="Wang Q."/>
            <person name="Zhan B."/>
            <person name="Hotez P.J."/>
            <person name="Sternberg P.W."/>
            <person name="Dougall A."/>
            <person name="Gaze S.T."/>
            <person name="Mulvenna J."/>
            <person name="Sotillo J."/>
            <person name="Ranganathan S."/>
            <person name="Rabelo E.M."/>
            <person name="Wilson R.K."/>
            <person name="Felgner P.L."/>
            <person name="Bethony J."/>
            <person name="Hawdon J.M."/>
            <person name="Gasser R.B."/>
            <person name="Loukas A."/>
            <person name="Mitreva M."/>
        </authorList>
    </citation>
    <scope>NUCLEOTIDE SEQUENCE [LARGE SCALE GENOMIC DNA]</scope>
</reference>
<name>W2SXT3_NECAM</name>
<organism evidence="2 3">
    <name type="scientific">Necator americanus</name>
    <name type="common">Human hookworm</name>
    <dbReference type="NCBI Taxonomy" id="51031"/>
    <lineage>
        <taxon>Eukaryota</taxon>
        <taxon>Metazoa</taxon>
        <taxon>Ecdysozoa</taxon>
        <taxon>Nematoda</taxon>
        <taxon>Chromadorea</taxon>
        <taxon>Rhabditida</taxon>
        <taxon>Rhabditina</taxon>
        <taxon>Rhabditomorpha</taxon>
        <taxon>Strongyloidea</taxon>
        <taxon>Ancylostomatidae</taxon>
        <taxon>Bunostominae</taxon>
        <taxon>Necator</taxon>
    </lineage>
</organism>
<evidence type="ECO:0000313" key="3">
    <source>
        <dbReference type="Proteomes" id="UP000053676"/>
    </source>
</evidence>
<dbReference type="Proteomes" id="UP000053676">
    <property type="component" value="Unassembled WGS sequence"/>
</dbReference>
<keyword evidence="3" id="KW-1185">Reference proteome</keyword>
<proteinExistence type="predicted"/>
<dbReference type="EMBL" id="KI660903">
    <property type="protein sequence ID" value="ETN73417.1"/>
    <property type="molecule type" value="Genomic_DNA"/>
</dbReference>